<keyword evidence="2" id="KW-1133">Transmembrane helix</keyword>
<protein>
    <recommendedName>
        <fullName evidence="5">DUF4229 domain-containing protein</fullName>
    </recommendedName>
</protein>
<dbReference type="Proteomes" id="UP000033956">
    <property type="component" value="Unassembled WGS sequence"/>
</dbReference>
<feature type="transmembrane region" description="Helical" evidence="2">
    <location>
        <begin position="7"/>
        <end position="27"/>
    </location>
</feature>
<dbReference type="EMBL" id="JYIZ01000057">
    <property type="protein sequence ID" value="KJL37465.1"/>
    <property type="molecule type" value="Genomic_DNA"/>
</dbReference>
<dbReference type="AlphaFoldDB" id="A0A0M2H0C3"/>
<keyword evidence="4" id="KW-1185">Reference proteome</keyword>
<keyword evidence="2" id="KW-0812">Transmembrane</keyword>
<dbReference type="OrthoDB" id="5126175at2"/>
<feature type="transmembrane region" description="Helical" evidence="2">
    <location>
        <begin position="33"/>
        <end position="53"/>
    </location>
</feature>
<dbReference type="PATRIC" id="fig|92835.4.peg.3248"/>
<keyword evidence="2" id="KW-0472">Membrane</keyword>
<evidence type="ECO:0000313" key="4">
    <source>
        <dbReference type="Proteomes" id="UP000033956"/>
    </source>
</evidence>
<feature type="compositionally biased region" description="Low complexity" evidence="1">
    <location>
        <begin position="85"/>
        <end position="111"/>
    </location>
</feature>
<feature type="region of interest" description="Disordered" evidence="1">
    <location>
        <begin position="60"/>
        <end position="118"/>
    </location>
</feature>
<evidence type="ECO:0008006" key="5">
    <source>
        <dbReference type="Google" id="ProtNLM"/>
    </source>
</evidence>
<reference evidence="3 4" key="1">
    <citation type="submission" date="2015-02" db="EMBL/GenBank/DDBJ databases">
        <title>Draft genome sequences of ten Microbacterium spp. with emphasis on heavy metal contaminated environments.</title>
        <authorList>
            <person name="Corretto E."/>
        </authorList>
    </citation>
    <scope>NUCLEOTIDE SEQUENCE [LARGE SCALE GENOMIC DNA]</scope>
    <source>
        <strain evidence="3 4">DSM 12510</strain>
    </source>
</reference>
<evidence type="ECO:0000256" key="1">
    <source>
        <dbReference type="SAM" id="MobiDB-lite"/>
    </source>
</evidence>
<evidence type="ECO:0000313" key="3">
    <source>
        <dbReference type="EMBL" id="KJL37465.1"/>
    </source>
</evidence>
<name>A0A0M2H0C3_9MICO</name>
<evidence type="ECO:0000256" key="2">
    <source>
        <dbReference type="SAM" id="Phobius"/>
    </source>
</evidence>
<proteinExistence type="predicted"/>
<accession>A0A0M2H0C3</accession>
<gene>
    <name evidence="3" type="ORF">RS81_03219</name>
</gene>
<comment type="caution">
    <text evidence="3">The sequence shown here is derived from an EMBL/GenBank/DDBJ whole genome shotgun (WGS) entry which is preliminary data.</text>
</comment>
<dbReference type="RefSeq" id="WP_045277122.1">
    <property type="nucleotide sequence ID" value="NZ_BAAAUP010000002.1"/>
</dbReference>
<organism evidence="3 4">
    <name type="scientific">Microbacterium terrae</name>
    <dbReference type="NCBI Taxonomy" id="69369"/>
    <lineage>
        <taxon>Bacteria</taxon>
        <taxon>Bacillati</taxon>
        <taxon>Actinomycetota</taxon>
        <taxon>Actinomycetes</taxon>
        <taxon>Micrococcales</taxon>
        <taxon>Microbacteriaceae</taxon>
        <taxon>Microbacterium</taxon>
    </lineage>
</organism>
<sequence length="118" mass="12233">MKARSALLFTVLRLLVFLVPFGLLMLLPIMREYYWLAAIFAALIGLSLSVLFLRRPLADMTSGMAPRPPKPTPTSRDEDVEDAAADAAAGTGAGAGAVSAAGDSAAPASDATEGDSPR</sequence>